<dbReference type="PROSITE" id="PS51273">
    <property type="entry name" value="GATASE_TYPE_1"/>
    <property type="match status" value="1"/>
</dbReference>
<evidence type="ECO:0000256" key="6">
    <source>
        <dbReference type="ARBA" id="ARBA00022801"/>
    </source>
</evidence>
<keyword evidence="9 13" id="KW-0456">Lyase</keyword>
<dbReference type="GO" id="GO:0004359">
    <property type="term" value="F:glutaminase activity"/>
    <property type="evidence" value="ECO:0007669"/>
    <property type="project" value="UniProtKB-EC"/>
</dbReference>
<comment type="catalytic activity">
    <reaction evidence="12 13">
        <text>L-glutamine + H2O = L-glutamate + NH4(+)</text>
        <dbReference type="Rhea" id="RHEA:15889"/>
        <dbReference type="ChEBI" id="CHEBI:15377"/>
        <dbReference type="ChEBI" id="CHEBI:28938"/>
        <dbReference type="ChEBI" id="CHEBI:29985"/>
        <dbReference type="ChEBI" id="CHEBI:58359"/>
        <dbReference type="EC" id="3.5.1.2"/>
    </reaction>
</comment>
<dbReference type="HAMAP" id="MF_00278">
    <property type="entry name" value="HisH"/>
    <property type="match status" value="1"/>
</dbReference>
<evidence type="ECO:0000313" key="16">
    <source>
        <dbReference type="EMBL" id="BAH83317.1"/>
    </source>
</evidence>
<dbReference type="PIRSF" id="PIRSF000495">
    <property type="entry name" value="Amidotransf_hisH"/>
    <property type="match status" value="1"/>
</dbReference>
<dbReference type="OrthoDB" id="9807137at2"/>
<dbReference type="EC" id="4.3.2.10" evidence="13"/>
<dbReference type="Proteomes" id="UP000061704">
    <property type="component" value="Chromosome"/>
</dbReference>
<evidence type="ECO:0000313" key="17">
    <source>
        <dbReference type="Proteomes" id="UP000061704"/>
    </source>
</evidence>
<comment type="subunit">
    <text evidence="3 13">Heterodimer of HisH and HisF.</text>
</comment>
<sequence>MNVVIIDTGCANLASVKWSIKHLGYEAKISCDSNILIQADKLIIPGVGTAQVAMQHLNQNNLIKLIKEFTKPILGICLGMQLLGMNSAENQGILTLGIINEPVFFMNAHGLSLPHMGWNKIIKSANTPLFYNIPDNSYFYFAHSYAMPLNTTTTAYCSYGQKFTAALQKNNFYGVQFHPERSGKLGIQLLKNFLET</sequence>
<gene>
    <name evidence="13 16" type="primary">hisH</name>
    <name evidence="16" type="ORF">ICMP_466</name>
</gene>
<keyword evidence="7 13" id="KW-0315">Glutamine amidotransferase</keyword>
<feature type="active site" evidence="13 14">
    <location>
        <position position="178"/>
    </location>
</feature>
<dbReference type="FunFam" id="3.40.50.880:FF:000009">
    <property type="entry name" value="Imidazole glycerol phosphate synthase subunit HisH"/>
    <property type="match status" value="1"/>
</dbReference>
<dbReference type="EC" id="3.5.1.2" evidence="13"/>
<evidence type="ECO:0000256" key="11">
    <source>
        <dbReference type="ARBA" id="ARBA00047838"/>
    </source>
</evidence>
<evidence type="ECO:0000256" key="12">
    <source>
        <dbReference type="ARBA" id="ARBA00049534"/>
    </source>
</evidence>
<protein>
    <recommendedName>
        <fullName evidence="13">Imidazole glycerol phosphate synthase subunit HisH</fullName>
        <ecNumber evidence="13">4.3.2.10</ecNumber>
    </recommendedName>
    <alternativeName>
        <fullName evidence="13">IGP synthase glutaminase subunit</fullName>
        <ecNumber evidence="13">3.5.1.2</ecNumber>
    </alternativeName>
    <alternativeName>
        <fullName evidence="13">IGP synthase subunit HisH</fullName>
    </alternativeName>
    <alternativeName>
        <fullName evidence="13">ImGP synthase subunit HisH</fullName>
        <shortName evidence="13">IGPS subunit HisH</shortName>
    </alternativeName>
</protein>
<evidence type="ECO:0000256" key="1">
    <source>
        <dbReference type="ARBA" id="ARBA00004496"/>
    </source>
</evidence>
<accession>C5WDB1</accession>
<dbReference type="NCBIfam" id="TIGR01855">
    <property type="entry name" value="IMP_synth_hisH"/>
    <property type="match status" value="1"/>
</dbReference>
<dbReference type="PANTHER" id="PTHR42701:SF1">
    <property type="entry name" value="IMIDAZOLE GLYCEROL PHOSPHATE SYNTHASE SUBUNIT HISH"/>
    <property type="match status" value="1"/>
</dbReference>
<dbReference type="Pfam" id="PF00117">
    <property type="entry name" value="GATase"/>
    <property type="match status" value="1"/>
</dbReference>
<keyword evidence="17" id="KW-1185">Reference proteome</keyword>
<feature type="active site" evidence="13 14">
    <location>
        <position position="180"/>
    </location>
</feature>
<dbReference type="GO" id="GO:0016829">
    <property type="term" value="F:lyase activity"/>
    <property type="evidence" value="ECO:0007669"/>
    <property type="project" value="UniProtKB-KW"/>
</dbReference>
<evidence type="ECO:0000256" key="13">
    <source>
        <dbReference type="HAMAP-Rule" id="MF_00278"/>
    </source>
</evidence>
<keyword evidence="5 13" id="KW-0028">Amino-acid biosynthesis</keyword>
<dbReference type="InterPro" id="IPR010139">
    <property type="entry name" value="Imidazole-glycPsynth_HisH"/>
</dbReference>
<dbReference type="SUPFAM" id="SSF52317">
    <property type="entry name" value="Class I glutamine amidotransferase-like"/>
    <property type="match status" value="1"/>
</dbReference>
<evidence type="ECO:0000256" key="4">
    <source>
        <dbReference type="ARBA" id="ARBA00022490"/>
    </source>
</evidence>
<dbReference type="GO" id="GO:0000107">
    <property type="term" value="F:imidazoleglycerol-phosphate synthase activity"/>
    <property type="evidence" value="ECO:0007669"/>
    <property type="project" value="UniProtKB-UniRule"/>
</dbReference>
<evidence type="ECO:0000256" key="10">
    <source>
        <dbReference type="ARBA" id="ARBA00025299"/>
    </source>
</evidence>
<dbReference type="GO" id="GO:0000105">
    <property type="term" value="P:L-histidine biosynthetic process"/>
    <property type="evidence" value="ECO:0007669"/>
    <property type="project" value="UniProtKB-UniRule"/>
</dbReference>
<evidence type="ECO:0000256" key="8">
    <source>
        <dbReference type="ARBA" id="ARBA00023102"/>
    </source>
</evidence>
<dbReference type="GO" id="GO:0005737">
    <property type="term" value="C:cytoplasm"/>
    <property type="evidence" value="ECO:0007669"/>
    <property type="project" value="UniProtKB-SubCell"/>
</dbReference>
<dbReference type="CDD" id="cd01748">
    <property type="entry name" value="GATase1_IGP_Synthase"/>
    <property type="match status" value="1"/>
</dbReference>
<evidence type="ECO:0000259" key="15">
    <source>
        <dbReference type="Pfam" id="PF00117"/>
    </source>
</evidence>
<dbReference type="Gene3D" id="3.40.50.880">
    <property type="match status" value="1"/>
</dbReference>
<keyword evidence="8 13" id="KW-0368">Histidine biosynthesis</keyword>
<dbReference type="AlphaFoldDB" id="C5WDB1"/>
<feature type="domain" description="Glutamine amidotransferase" evidence="15">
    <location>
        <begin position="5"/>
        <end position="194"/>
    </location>
</feature>
<organism evidence="16 17">
    <name type="scientific">Candidatus Ishikawaella capsulata Mpkobe</name>
    <dbReference type="NCBI Taxonomy" id="476281"/>
    <lineage>
        <taxon>Bacteria</taxon>
        <taxon>Pseudomonadati</taxon>
        <taxon>Pseudomonadota</taxon>
        <taxon>Gammaproteobacteria</taxon>
        <taxon>Enterobacterales</taxon>
        <taxon>Enterobacteriaceae</taxon>
        <taxon>Candidatus Ishikawella</taxon>
    </lineage>
</organism>
<comment type="function">
    <text evidence="10 13">IGPS catalyzes the conversion of PRFAR and glutamine to IGP, AICAR and glutamate. The HisH subunit catalyzes the hydrolysis of glutamine to glutamate and ammonia as part of the synthesis of IGP and AICAR. The resulting ammonia molecule is channeled to the active site of HisF.</text>
</comment>
<dbReference type="RefSeq" id="WP_041069539.1">
    <property type="nucleotide sequence ID" value="NZ_AP010872.1"/>
</dbReference>
<dbReference type="HOGENOM" id="CLU_071837_0_0_6"/>
<dbReference type="KEGG" id="icp:ICMP_466"/>
<reference evidence="16 17" key="1">
    <citation type="journal article" date="2011" name="Genome Biol. Evol.">
        <title>Reductive evolution of bacterial genome in insect gut environment.</title>
        <authorList>
            <person name="Nikoh N."/>
            <person name="Hosokawa T."/>
            <person name="Ohshima K."/>
            <person name="Hattori M."/>
            <person name="Fukatsu T."/>
        </authorList>
    </citation>
    <scope>NUCLEOTIDE SEQUENCE [LARGE SCALE GENOMIC DNA]</scope>
    <source>
        <strain evidence="16 17">Mpkobe</strain>
    </source>
</reference>
<evidence type="ECO:0000256" key="5">
    <source>
        <dbReference type="ARBA" id="ARBA00022605"/>
    </source>
</evidence>
<keyword evidence="4 13" id="KW-0963">Cytoplasm</keyword>
<proteinExistence type="inferred from homology"/>
<name>C5WDB1_9ENTR</name>
<comment type="catalytic activity">
    <reaction evidence="11 13">
        <text>5-[(5-phospho-1-deoxy-D-ribulos-1-ylimino)methylamino]-1-(5-phospho-beta-D-ribosyl)imidazole-4-carboxamide + L-glutamine = D-erythro-1-(imidazol-4-yl)glycerol 3-phosphate + 5-amino-1-(5-phospho-beta-D-ribosyl)imidazole-4-carboxamide + L-glutamate + H(+)</text>
        <dbReference type="Rhea" id="RHEA:24793"/>
        <dbReference type="ChEBI" id="CHEBI:15378"/>
        <dbReference type="ChEBI" id="CHEBI:29985"/>
        <dbReference type="ChEBI" id="CHEBI:58278"/>
        <dbReference type="ChEBI" id="CHEBI:58359"/>
        <dbReference type="ChEBI" id="CHEBI:58475"/>
        <dbReference type="ChEBI" id="CHEBI:58525"/>
        <dbReference type="EC" id="4.3.2.10"/>
    </reaction>
</comment>
<evidence type="ECO:0000256" key="3">
    <source>
        <dbReference type="ARBA" id="ARBA00011152"/>
    </source>
</evidence>
<comment type="subcellular location">
    <subcellularLocation>
        <location evidence="1 13">Cytoplasm</location>
    </subcellularLocation>
</comment>
<evidence type="ECO:0000256" key="2">
    <source>
        <dbReference type="ARBA" id="ARBA00005091"/>
    </source>
</evidence>
<evidence type="ECO:0000256" key="7">
    <source>
        <dbReference type="ARBA" id="ARBA00022962"/>
    </source>
</evidence>
<dbReference type="InterPro" id="IPR029062">
    <property type="entry name" value="Class_I_gatase-like"/>
</dbReference>
<evidence type="ECO:0000256" key="14">
    <source>
        <dbReference type="PIRSR" id="PIRSR000495-1"/>
    </source>
</evidence>
<comment type="pathway">
    <text evidence="2 13">Amino-acid biosynthesis; L-histidine biosynthesis; L-histidine from 5-phospho-alpha-D-ribose 1-diphosphate: step 5/9.</text>
</comment>
<feature type="active site" description="Nucleophile" evidence="13 14">
    <location>
        <position position="77"/>
    </location>
</feature>
<dbReference type="EMBL" id="AP010872">
    <property type="protein sequence ID" value="BAH83317.1"/>
    <property type="molecule type" value="Genomic_DNA"/>
</dbReference>
<dbReference type="STRING" id="476281.ICMP_466"/>
<evidence type="ECO:0000256" key="9">
    <source>
        <dbReference type="ARBA" id="ARBA00023239"/>
    </source>
</evidence>
<dbReference type="UniPathway" id="UPA00031">
    <property type="reaction ID" value="UER00010"/>
</dbReference>
<keyword evidence="6 13" id="KW-0378">Hydrolase</keyword>
<dbReference type="InterPro" id="IPR017926">
    <property type="entry name" value="GATASE"/>
</dbReference>
<dbReference type="PANTHER" id="PTHR42701">
    <property type="entry name" value="IMIDAZOLE GLYCEROL PHOSPHATE SYNTHASE SUBUNIT HISH"/>
    <property type="match status" value="1"/>
</dbReference>